<keyword evidence="8" id="KW-1185">Reference proteome</keyword>
<proteinExistence type="inferred from homology"/>
<dbReference type="Proteomes" id="UP000756921">
    <property type="component" value="Unassembled WGS sequence"/>
</dbReference>
<sequence length="423" mass="47114">MNGVLSAVTHPSRHRISQTRVQELHVGIAPPKCHTSPVPPSPPSLTLTNDLRTLLAPTSYACTSLTQLPGGTTSFVFLGTLATPLLFTSPCGTETIETQVVVKHAAPFASCHTEFLVDAGRVKYESAMLAALTSFGDEETNVDVEIKVKVPKLYLYDEEARVLVIQYISSTIALHTALNYLSIAEADRVGRALGTWLLRVHVWCEEREHAELKEMLGGNEEEVELKWKLTWGQVTEVLDRLGDVVGKDEREAWDAAKDRAWEEKQMRRRLRTGVVHGDFWAGNILIPTPFPVPDQTKSLQLHVIDFEFSHLAPLSTDLASFLGSLLERHYISATPLPSIKTLLTAFLAGYGPCSEDMKRRTLFQTGVFVVNWWSRGPPGRKDVDAETRRRGTELVRMGVRWVKGGWESDHTVVRGTALEGQVR</sequence>
<evidence type="ECO:0000256" key="3">
    <source>
        <dbReference type="ARBA" id="ARBA00022741"/>
    </source>
</evidence>
<keyword evidence="3" id="KW-0547">Nucleotide-binding</keyword>
<name>A0A9P6GIT0_9PLEO</name>
<evidence type="ECO:0000256" key="2">
    <source>
        <dbReference type="ARBA" id="ARBA00022679"/>
    </source>
</evidence>
<evidence type="ECO:0000256" key="1">
    <source>
        <dbReference type="ARBA" id="ARBA00010165"/>
    </source>
</evidence>
<accession>A0A9P6GIT0</accession>
<dbReference type="EMBL" id="WJXW01000004">
    <property type="protein sequence ID" value="KAF9736422.1"/>
    <property type="molecule type" value="Genomic_DNA"/>
</dbReference>
<evidence type="ECO:0000259" key="6">
    <source>
        <dbReference type="Pfam" id="PF01636"/>
    </source>
</evidence>
<keyword evidence="2" id="KW-0808">Transferase</keyword>
<keyword evidence="4" id="KW-0418">Kinase</keyword>
<reference evidence="7" key="1">
    <citation type="journal article" date="2020" name="Mol. Plant Microbe Interact.">
        <title>Genome Sequence of the Biocontrol Agent Coniothyrium minitans strain Conio (IMI 134523).</title>
        <authorList>
            <person name="Patel D."/>
            <person name="Shittu T.A."/>
            <person name="Baroncelli R."/>
            <person name="Muthumeenakshi S."/>
            <person name="Osborne T.H."/>
            <person name="Janganan T.K."/>
            <person name="Sreenivasaprasad S."/>
        </authorList>
    </citation>
    <scope>NUCLEOTIDE SEQUENCE</scope>
    <source>
        <strain evidence="7">Conio</strain>
    </source>
</reference>
<organism evidence="7 8">
    <name type="scientific">Paraphaeosphaeria minitans</name>
    <dbReference type="NCBI Taxonomy" id="565426"/>
    <lineage>
        <taxon>Eukaryota</taxon>
        <taxon>Fungi</taxon>
        <taxon>Dikarya</taxon>
        <taxon>Ascomycota</taxon>
        <taxon>Pezizomycotina</taxon>
        <taxon>Dothideomycetes</taxon>
        <taxon>Pleosporomycetidae</taxon>
        <taxon>Pleosporales</taxon>
        <taxon>Massarineae</taxon>
        <taxon>Didymosphaeriaceae</taxon>
        <taxon>Paraphaeosphaeria</taxon>
    </lineage>
</organism>
<evidence type="ECO:0000313" key="7">
    <source>
        <dbReference type="EMBL" id="KAF9736422.1"/>
    </source>
</evidence>
<dbReference type="PANTHER" id="PTHR34273:SF2">
    <property type="entry name" value="METHYLTHIORIBOSE KINASE"/>
    <property type="match status" value="1"/>
</dbReference>
<dbReference type="PANTHER" id="PTHR34273">
    <property type="entry name" value="METHYLTHIORIBOSE KINASE"/>
    <property type="match status" value="1"/>
</dbReference>
<comment type="caution">
    <text evidence="7">The sequence shown here is derived from an EMBL/GenBank/DDBJ whole genome shotgun (WGS) entry which is preliminary data.</text>
</comment>
<dbReference type="InterPro" id="IPR002575">
    <property type="entry name" value="Aminoglycoside_PTrfase"/>
</dbReference>
<dbReference type="AlphaFoldDB" id="A0A9P6GIT0"/>
<feature type="domain" description="Aminoglycoside phosphotransferase" evidence="6">
    <location>
        <begin position="146"/>
        <end position="351"/>
    </location>
</feature>
<evidence type="ECO:0000313" key="8">
    <source>
        <dbReference type="Proteomes" id="UP000756921"/>
    </source>
</evidence>
<keyword evidence="5" id="KW-0067">ATP-binding</keyword>
<dbReference type="SUPFAM" id="SSF56112">
    <property type="entry name" value="Protein kinase-like (PK-like)"/>
    <property type="match status" value="1"/>
</dbReference>
<dbReference type="GO" id="GO:0005524">
    <property type="term" value="F:ATP binding"/>
    <property type="evidence" value="ECO:0007669"/>
    <property type="project" value="UniProtKB-KW"/>
</dbReference>
<gene>
    <name evidence="7" type="ORF">PMIN01_04201</name>
</gene>
<protein>
    <submittedName>
        <fullName evidence="7">Phosphotransferase enzyme family protein</fullName>
    </submittedName>
</protein>
<dbReference type="InterPro" id="IPR011009">
    <property type="entry name" value="Kinase-like_dom_sf"/>
</dbReference>
<dbReference type="Pfam" id="PF01636">
    <property type="entry name" value="APH"/>
    <property type="match status" value="1"/>
</dbReference>
<comment type="similarity">
    <text evidence="1">Belongs to the methylthioribose kinase family.</text>
</comment>
<evidence type="ECO:0000256" key="4">
    <source>
        <dbReference type="ARBA" id="ARBA00022777"/>
    </source>
</evidence>
<evidence type="ECO:0000256" key="5">
    <source>
        <dbReference type="ARBA" id="ARBA00022840"/>
    </source>
</evidence>
<dbReference type="Gene3D" id="3.30.200.20">
    <property type="entry name" value="Phosphorylase Kinase, domain 1"/>
    <property type="match status" value="1"/>
</dbReference>
<dbReference type="GO" id="GO:0016301">
    <property type="term" value="F:kinase activity"/>
    <property type="evidence" value="ECO:0007669"/>
    <property type="project" value="UniProtKB-KW"/>
</dbReference>
<dbReference type="OrthoDB" id="25129at2759"/>
<dbReference type="Gene3D" id="3.90.1200.10">
    <property type="match status" value="1"/>
</dbReference>